<keyword evidence="4" id="KW-1185">Reference proteome</keyword>
<dbReference type="InterPro" id="IPR000757">
    <property type="entry name" value="Beta-glucanase-like"/>
</dbReference>
<dbReference type="SUPFAM" id="SSF49899">
    <property type="entry name" value="Concanavalin A-like lectins/glucanases"/>
    <property type="match status" value="1"/>
</dbReference>
<dbReference type="Gene3D" id="2.60.120.200">
    <property type="match status" value="1"/>
</dbReference>
<comment type="caution">
    <text evidence="3">The sequence shown here is derived from an EMBL/GenBank/DDBJ whole genome shotgun (WGS) entry which is preliminary data.</text>
</comment>
<name>A0A918GL94_STRGD</name>
<dbReference type="CDD" id="cd08023">
    <property type="entry name" value="GH16_laminarinase_like"/>
    <property type="match status" value="1"/>
</dbReference>
<dbReference type="Pfam" id="PF00722">
    <property type="entry name" value="Glyco_hydro_16"/>
    <property type="match status" value="1"/>
</dbReference>
<reference evidence="3" key="1">
    <citation type="journal article" date="2014" name="Int. J. Syst. Evol. Microbiol.">
        <title>Complete genome sequence of Corynebacterium casei LMG S-19264T (=DSM 44701T), isolated from a smear-ripened cheese.</title>
        <authorList>
            <consortium name="US DOE Joint Genome Institute (JGI-PGF)"/>
            <person name="Walter F."/>
            <person name="Albersmeier A."/>
            <person name="Kalinowski J."/>
            <person name="Ruckert C."/>
        </authorList>
    </citation>
    <scope>NUCLEOTIDE SEQUENCE</scope>
    <source>
        <strain evidence="3">JCM 4234</strain>
    </source>
</reference>
<dbReference type="Proteomes" id="UP000653493">
    <property type="component" value="Unassembled WGS sequence"/>
</dbReference>
<accession>A0A918GL94</accession>
<feature type="compositionally biased region" description="Low complexity" evidence="1">
    <location>
        <begin position="151"/>
        <end position="171"/>
    </location>
</feature>
<dbReference type="AlphaFoldDB" id="A0A918GL94"/>
<dbReference type="PANTHER" id="PTHR10963:SF60">
    <property type="entry name" value="GRAM-NEGATIVE BACTERIA-BINDING PROTEIN 1-RELATED"/>
    <property type="match status" value="1"/>
</dbReference>
<gene>
    <name evidence="3" type="ORF">GCM10010238_39660</name>
</gene>
<evidence type="ECO:0000259" key="2">
    <source>
        <dbReference type="PROSITE" id="PS51762"/>
    </source>
</evidence>
<reference evidence="3" key="2">
    <citation type="submission" date="2020-09" db="EMBL/GenBank/DDBJ databases">
        <authorList>
            <person name="Sun Q."/>
            <person name="Ohkuma M."/>
        </authorList>
    </citation>
    <scope>NUCLEOTIDE SEQUENCE</scope>
    <source>
        <strain evidence="3">JCM 4234</strain>
    </source>
</reference>
<dbReference type="PANTHER" id="PTHR10963">
    <property type="entry name" value="GLYCOSYL HYDROLASE-RELATED"/>
    <property type="match status" value="1"/>
</dbReference>
<sequence length="406" mass="42894">MGTPPRHARPRSRALRAGVLLVSGAVVTTALSLAGTANGDPPGPRVTQLGLAPDHLTAGRRAPARLELTADRCLTAARVTVAVRDRDGRNVDFPGAASDVRLCPSGHTFTSGARAFAAGSYTMFGSWQDGEGRWHPLTPITLSVAEPAGQAEPADAGAPSGPGEPSGSAEPAEADGGGPSWDASGGWRRRFTDEFDGTALDTSKWNTGWFGTGVTGPVNTAEDACYDTRNAVVSEGALHLRLTGASAICKGETRPYSGAHVNTMGLFSYSYGAVEYRARVPSVDGAVANWPALWDTGSLWPRDGEIDTLEGLSGEVCSYWHSTRVDRGHCPPSGDRAGWHTFGHTWEPGRITWFHDGKPVHTETSGIVGSPHHLVMQNTQGSFGGPTLVPADLQVDWVRVWSRRAG</sequence>
<dbReference type="PROSITE" id="PS51762">
    <property type="entry name" value="GH16_2"/>
    <property type="match status" value="1"/>
</dbReference>
<feature type="domain" description="GH16" evidence="2">
    <location>
        <begin position="154"/>
        <end position="406"/>
    </location>
</feature>
<dbReference type="EMBL" id="BMSL01000011">
    <property type="protein sequence ID" value="GGS45994.1"/>
    <property type="molecule type" value="Genomic_DNA"/>
</dbReference>
<proteinExistence type="predicted"/>
<evidence type="ECO:0000256" key="1">
    <source>
        <dbReference type="SAM" id="MobiDB-lite"/>
    </source>
</evidence>
<evidence type="ECO:0000313" key="4">
    <source>
        <dbReference type="Proteomes" id="UP000653493"/>
    </source>
</evidence>
<dbReference type="GO" id="GO:0005975">
    <property type="term" value="P:carbohydrate metabolic process"/>
    <property type="evidence" value="ECO:0007669"/>
    <property type="project" value="InterPro"/>
</dbReference>
<dbReference type="InterPro" id="IPR013320">
    <property type="entry name" value="ConA-like_dom_sf"/>
</dbReference>
<evidence type="ECO:0000313" key="3">
    <source>
        <dbReference type="EMBL" id="GGS45994.1"/>
    </source>
</evidence>
<dbReference type="GO" id="GO:0004553">
    <property type="term" value="F:hydrolase activity, hydrolyzing O-glycosyl compounds"/>
    <property type="evidence" value="ECO:0007669"/>
    <property type="project" value="InterPro"/>
</dbReference>
<dbReference type="InterPro" id="IPR050546">
    <property type="entry name" value="Glycosyl_Hydrlase_16"/>
</dbReference>
<feature type="region of interest" description="Disordered" evidence="1">
    <location>
        <begin position="149"/>
        <end position="188"/>
    </location>
</feature>
<organism evidence="3 4">
    <name type="scientific">Streptomyces griseoviridis</name>
    <dbReference type="NCBI Taxonomy" id="45398"/>
    <lineage>
        <taxon>Bacteria</taxon>
        <taxon>Bacillati</taxon>
        <taxon>Actinomycetota</taxon>
        <taxon>Actinomycetes</taxon>
        <taxon>Kitasatosporales</taxon>
        <taxon>Streptomycetaceae</taxon>
        <taxon>Streptomyces</taxon>
    </lineage>
</organism>
<protein>
    <recommendedName>
        <fullName evidence="2">GH16 domain-containing protein</fullName>
    </recommendedName>
</protein>